<organism evidence="6 7">
    <name type="scientific">Thioclava dalianensis</name>
    <dbReference type="NCBI Taxonomy" id="1185766"/>
    <lineage>
        <taxon>Bacteria</taxon>
        <taxon>Pseudomonadati</taxon>
        <taxon>Pseudomonadota</taxon>
        <taxon>Alphaproteobacteria</taxon>
        <taxon>Rhodobacterales</taxon>
        <taxon>Paracoccaceae</taxon>
        <taxon>Thioclava</taxon>
    </lineage>
</organism>
<sequence>MTPRFLIALATAGSALVLASAFVFQALGYAPCHLCLLQRWPHAAAIAIGLVILALRLPGWSGLAGMIAALTTMGLGIYHSGVERHIFAGPSDCTSSAVDSSLSAADLMAQINSAPLVRCDEIPWEMFGVTMANLNVIASAVLAVIWLMAYLKSRPAL</sequence>
<dbReference type="eggNOG" id="COG1495">
    <property type="taxonomic scope" value="Bacteria"/>
</dbReference>
<evidence type="ECO:0000256" key="5">
    <source>
        <dbReference type="SAM" id="Phobius"/>
    </source>
</evidence>
<feature type="transmembrane region" description="Helical" evidence="5">
    <location>
        <begin position="37"/>
        <end position="55"/>
    </location>
</feature>
<keyword evidence="7" id="KW-1185">Reference proteome</keyword>
<keyword evidence="2 5" id="KW-0812">Transmembrane</keyword>
<evidence type="ECO:0000313" key="7">
    <source>
        <dbReference type="Proteomes" id="UP000027725"/>
    </source>
</evidence>
<dbReference type="GO" id="GO:0015035">
    <property type="term" value="F:protein-disulfide reductase activity"/>
    <property type="evidence" value="ECO:0007669"/>
    <property type="project" value="InterPro"/>
</dbReference>
<dbReference type="GO" id="GO:0016020">
    <property type="term" value="C:membrane"/>
    <property type="evidence" value="ECO:0007669"/>
    <property type="project" value="UniProtKB-SubCell"/>
</dbReference>
<gene>
    <name evidence="6" type="ORF">DL1_12575</name>
</gene>
<evidence type="ECO:0000256" key="2">
    <source>
        <dbReference type="ARBA" id="ARBA00022692"/>
    </source>
</evidence>
<dbReference type="Gene3D" id="1.20.1550.10">
    <property type="entry name" value="DsbB-like"/>
    <property type="match status" value="1"/>
</dbReference>
<evidence type="ECO:0000256" key="4">
    <source>
        <dbReference type="ARBA" id="ARBA00023136"/>
    </source>
</evidence>
<keyword evidence="4 5" id="KW-0472">Membrane</keyword>
<proteinExistence type="predicted"/>
<dbReference type="GO" id="GO:0006457">
    <property type="term" value="P:protein folding"/>
    <property type="evidence" value="ECO:0007669"/>
    <property type="project" value="InterPro"/>
</dbReference>
<protein>
    <submittedName>
        <fullName evidence="6">Dihydroneopterin aldolase</fullName>
    </submittedName>
</protein>
<evidence type="ECO:0000313" key="6">
    <source>
        <dbReference type="EMBL" id="KEP68274.1"/>
    </source>
</evidence>
<evidence type="ECO:0000256" key="1">
    <source>
        <dbReference type="ARBA" id="ARBA00004141"/>
    </source>
</evidence>
<dbReference type="InterPro" id="IPR003752">
    <property type="entry name" value="DiS_bond_form_DsbB/BdbC"/>
</dbReference>
<dbReference type="Pfam" id="PF02600">
    <property type="entry name" value="DsbB"/>
    <property type="match status" value="1"/>
</dbReference>
<name>A0A074T9D3_9RHOB</name>
<dbReference type="SUPFAM" id="SSF158442">
    <property type="entry name" value="DsbB-like"/>
    <property type="match status" value="1"/>
</dbReference>
<accession>A0A074T9D3</accession>
<dbReference type="AlphaFoldDB" id="A0A074T9D3"/>
<dbReference type="EMBL" id="JHEH01000038">
    <property type="protein sequence ID" value="KEP68274.1"/>
    <property type="molecule type" value="Genomic_DNA"/>
</dbReference>
<dbReference type="InterPro" id="IPR023380">
    <property type="entry name" value="DsbB-like_sf"/>
</dbReference>
<dbReference type="InterPro" id="IPR024199">
    <property type="entry name" value="Uncharacterised_DsbB"/>
</dbReference>
<comment type="caution">
    <text evidence="6">The sequence shown here is derived from an EMBL/GenBank/DDBJ whole genome shotgun (WGS) entry which is preliminary data.</text>
</comment>
<dbReference type="STRING" id="1185766.SAMN05216224_1064"/>
<dbReference type="Proteomes" id="UP000027725">
    <property type="component" value="Unassembled WGS sequence"/>
</dbReference>
<dbReference type="PIRSF" id="PIRSF033913">
    <property type="entry name" value="S-S_format_DsbB"/>
    <property type="match status" value="1"/>
</dbReference>
<evidence type="ECO:0000256" key="3">
    <source>
        <dbReference type="ARBA" id="ARBA00022989"/>
    </source>
</evidence>
<keyword evidence="3 5" id="KW-1133">Transmembrane helix</keyword>
<feature type="transmembrane region" description="Helical" evidence="5">
    <location>
        <begin position="132"/>
        <end position="151"/>
    </location>
</feature>
<comment type="subcellular location">
    <subcellularLocation>
        <location evidence="1">Membrane</location>
        <topology evidence="1">Multi-pass membrane protein</topology>
    </subcellularLocation>
</comment>
<reference evidence="6 7" key="1">
    <citation type="submission" date="2014-03" db="EMBL/GenBank/DDBJ databases">
        <title>The draft genome sequence of Thioclava dalianensis DLFJ1-1.</title>
        <authorList>
            <person name="Lai Q."/>
            <person name="Shao Z."/>
        </authorList>
    </citation>
    <scope>NUCLEOTIDE SEQUENCE [LARGE SCALE GENOMIC DNA]</scope>
    <source>
        <strain evidence="6 7">DLFJ1-1</strain>
    </source>
</reference>